<sequence>MIKNLMLLLLAATFCLPSYANVNFGEYAKFEFAPARGETFLIPIRLEKKASLEISIFTSDGDLVRIFLKAQVGSTWIVPFRGLE</sequence>
<comment type="caution">
    <text evidence="2">The sequence shown here is derived from an EMBL/GenBank/DDBJ whole genome shotgun (WGS) entry which is preliminary data.</text>
</comment>
<accession>A0A176S5L0</accession>
<evidence type="ECO:0000256" key="1">
    <source>
        <dbReference type="SAM" id="SignalP"/>
    </source>
</evidence>
<feature type="chain" id="PRO_5008049020" evidence="1">
    <location>
        <begin position="21"/>
        <end position="84"/>
    </location>
</feature>
<keyword evidence="1" id="KW-0732">Signal</keyword>
<organism evidence="2 3">
    <name type="scientific">Candidatus Thiomargarita nelsonii</name>
    <dbReference type="NCBI Taxonomy" id="1003181"/>
    <lineage>
        <taxon>Bacteria</taxon>
        <taxon>Pseudomonadati</taxon>
        <taxon>Pseudomonadota</taxon>
        <taxon>Gammaproteobacteria</taxon>
        <taxon>Thiotrichales</taxon>
        <taxon>Thiotrichaceae</taxon>
        <taxon>Thiomargarita</taxon>
    </lineage>
</organism>
<dbReference type="Proteomes" id="UP000076962">
    <property type="component" value="Unassembled WGS sequence"/>
</dbReference>
<protein>
    <submittedName>
        <fullName evidence="2">Secreted protein</fullName>
    </submittedName>
</protein>
<reference evidence="2 3" key="1">
    <citation type="submission" date="2016-05" db="EMBL/GenBank/DDBJ databases">
        <title>Single-cell genome of chain-forming Candidatus Thiomargarita nelsonii and comparison to other large sulfur-oxidizing bacteria.</title>
        <authorList>
            <person name="Winkel M."/>
            <person name="Salman V."/>
            <person name="Woyke T."/>
            <person name="Schulz-Vogt H."/>
            <person name="Richter M."/>
            <person name="Flood B."/>
            <person name="Bailey J."/>
            <person name="Amann R."/>
            <person name="Mussmann M."/>
        </authorList>
    </citation>
    <scope>NUCLEOTIDE SEQUENCE [LARGE SCALE GENOMIC DNA]</scope>
    <source>
        <strain evidence="2 3">THI036</strain>
    </source>
</reference>
<dbReference type="AlphaFoldDB" id="A0A176S5L0"/>
<name>A0A176S5L0_9GAMM</name>
<feature type="non-terminal residue" evidence="2">
    <location>
        <position position="84"/>
    </location>
</feature>
<dbReference type="EMBL" id="LUTY01000377">
    <property type="protein sequence ID" value="OAD23422.1"/>
    <property type="molecule type" value="Genomic_DNA"/>
</dbReference>
<keyword evidence="3" id="KW-1185">Reference proteome</keyword>
<proteinExistence type="predicted"/>
<feature type="signal peptide" evidence="1">
    <location>
        <begin position="1"/>
        <end position="20"/>
    </location>
</feature>
<gene>
    <name evidence="2" type="ORF">THIOM_000750</name>
</gene>
<evidence type="ECO:0000313" key="3">
    <source>
        <dbReference type="Proteomes" id="UP000076962"/>
    </source>
</evidence>
<evidence type="ECO:0000313" key="2">
    <source>
        <dbReference type="EMBL" id="OAD23422.1"/>
    </source>
</evidence>